<dbReference type="Pfam" id="PF01850">
    <property type="entry name" value="PIN"/>
    <property type="match status" value="1"/>
</dbReference>
<organism evidence="2 3">
    <name type="scientific">Thermosulfurimonas dismutans</name>
    <dbReference type="NCBI Taxonomy" id="999894"/>
    <lineage>
        <taxon>Bacteria</taxon>
        <taxon>Pseudomonadati</taxon>
        <taxon>Thermodesulfobacteriota</taxon>
        <taxon>Thermodesulfobacteria</taxon>
        <taxon>Thermodesulfobacteriales</taxon>
        <taxon>Thermodesulfobacteriaceae</taxon>
        <taxon>Thermosulfurimonas</taxon>
    </lineage>
</organism>
<keyword evidence="3" id="KW-1185">Reference proteome</keyword>
<dbReference type="PANTHER" id="PTHR39677">
    <property type="entry name" value="RIBONUCLEASE VAPC6"/>
    <property type="match status" value="1"/>
</dbReference>
<evidence type="ECO:0000313" key="3">
    <source>
        <dbReference type="Proteomes" id="UP000078390"/>
    </source>
</evidence>
<dbReference type="SUPFAM" id="SSF88723">
    <property type="entry name" value="PIN domain-like"/>
    <property type="match status" value="1"/>
</dbReference>
<dbReference type="Gene3D" id="3.40.50.1010">
    <property type="entry name" value="5'-nuclease"/>
    <property type="match status" value="1"/>
</dbReference>
<dbReference type="PANTHER" id="PTHR39677:SF4">
    <property type="entry name" value="RIBONUCLEASE VAPC6"/>
    <property type="match status" value="1"/>
</dbReference>
<dbReference type="Proteomes" id="UP000078390">
    <property type="component" value="Unassembled WGS sequence"/>
</dbReference>
<dbReference type="AlphaFoldDB" id="A0A179D227"/>
<evidence type="ECO:0000313" key="2">
    <source>
        <dbReference type="EMBL" id="OAQ19769.1"/>
    </source>
</evidence>
<dbReference type="InterPro" id="IPR029060">
    <property type="entry name" value="PIN-like_dom_sf"/>
</dbReference>
<sequence length="141" mass="16415">MNNLGEGWAFIDTNVWFYAFTGNDPEKHQRAVEVIKRYGKSIQVSTQVINELCLNLKKKADFLEKGIREIIRQFFRKYKVIKPDEETMLLASELRERYRLSFWDSLIVAAALEGEAKILVTEDMHPGLVVEKLKIINPFLP</sequence>
<dbReference type="RefSeq" id="WP_068671858.1">
    <property type="nucleotide sequence ID" value="NZ_LWLG01000038.1"/>
</dbReference>
<dbReference type="OrthoDB" id="13900at2"/>
<gene>
    <name evidence="2" type="ORF">TDIS_2139</name>
</gene>
<protein>
    <submittedName>
        <fullName evidence="2">Programmed cell death toxin MazF like</fullName>
    </submittedName>
</protein>
<evidence type="ECO:0000259" key="1">
    <source>
        <dbReference type="Pfam" id="PF01850"/>
    </source>
</evidence>
<dbReference type="STRING" id="999894.TDIS_2139"/>
<accession>A0A179D227</accession>
<dbReference type="CDD" id="cd18692">
    <property type="entry name" value="PIN_VapC-like"/>
    <property type="match status" value="1"/>
</dbReference>
<proteinExistence type="predicted"/>
<dbReference type="InterPro" id="IPR002716">
    <property type="entry name" value="PIN_dom"/>
</dbReference>
<dbReference type="EMBL" id="LWLG01000038">
    <property type="protein sequence ID" value="OAQ19769.1"/>
    <property type="molecule type" value="Genomic_DNA"/>
</dbReference>
<name>A0A179D227_9BACT</name>
<reference evidence="2 3" key="1">
    <citation type="submission" date="2016-04" db="EMBL/GenBank/DDBJ databases">
        <title>Genome analysis of Thermosulfurimonas dismutans, the first thermophilic sulfur-disproportionating bacterium of the phylum Thermodesulfobacteria.</title>
        <authorList>
            <person name="Mardanov A.V."/>
            <person name="Beletsky A.V."/>
            <person name="Kadnikov V.V."/>
            <person name="Slobodkin A.I."/>
            <person name="Ravin N.V."/>
        </authorList>
    </citation>
    <scope>NUCLEOTIDE SEQUENCE [LARGE SCALE GENOMIC DNA]</scope>
    <source>
        <strain evidence="2 3">S95</strain>
    </source>
</reference>
<feature type="domain" description="PIN" evidence="1">
    <location>
        <begin position="10"/>
        <end position="123"/>
    </location>
</feature>
<comment type="caution">
    <text evidence="2">The sequence shown here is derived from an EMBL/GenBank/DDBJ whole genome shotgun (WGS) entry which is preliminary data.</text>
</comment>